<proteinExistence type="predicted"/>
<dbReference type="InterPro" id="IPR036188">
    <property type="entry name" value="FAD/NAD-bd_sf"/>
</dbReference>
<evidence type="ECO:0000313" key="3">
    <source>
        <dbReference type="Proteomes" id="UP001295740"/>
    </source>
</evidence>
<gene>
    <name evidence="2" type="ORF">KHLLAP_LOCUS1751</name>
</gene>
<dbReference type="Gene3D" id="3.50.50.60">
    <property type="entry name" value="FAD/NAD(P)-binding domain"/>
    <property type="match status" value="1"/>
</dbReference>
<keyword evidence="3" id="KW-1185">Reference proteome</keyword>
<dbReference type="Pfam" id="PF13450">
    <property type="entry name" value="NAD_binding_8"/>
    <property type="match status" value="1"/>
</dbReference>
<protein>
    <submittedName>
        <fullName evidence="2">Uu.00g041360.m01.CDS01</fullName>
    </submittedName>
</protein>
<dbReference type="Proteomes" id="UP001295740">
    <property type="component" value="Unassembled WGS sequence"/>
</dbReference>
<sequence length="485" mass="52774">MALSSSLSLLLPALLLPLAGAASIDASAASFIVNKDVVILGGGASGAHAAVRLREDYGKSVIVVENQAQLGGHVETYEDPVTGKPYDFGVNSYTEYGNSKEFFARFNVSIEVPARLTLNTTYVDFESGNELDGYVSPASADVTAGLNKYLTICEQYEDILLPSYANFPTENIPEDLLIPFSDFITKYELEVIVPRIFQVTGIGLGNMASELTIYVMQTFGAPITRSLLGLTDSFVPVSRRNQDLYDNIADLLGDDVMYSATTINSSRADNATVQLLVRGSDSKLTLINAKKLLISFSPTMENLKPFLIDTKERDVFSAWGLSHVYAGIVNSADLPINYSLVNYPESAVPTNYLELPTTPLVGRYEYLGGDNFRVLATGDQNSTTTSESAQSLVHSVFRKLQAGVIKQLSGTTGNASLEFAAWTEHLGISAHLPVEVIEGGFYRDLYALQGYRSTFYTGGAFAADFSTLLWEYNDQYLLPKLLAAL</sequence>
<evidence type="ECO:0000313" key="2">
    <source>
        <dbReference type="EMBL" id="CAJ2501283.1"/>
    </source>
</evidence>
<name>A0AAI8VAH9_9PEZI</name>
<dbReference type="AlphaFoldDB" id="A0AAI8VAH9"/>
<evidence type="ECO:0000256" key="1">
    <source>
        <dbReference type="SAM" id="SignalP"/>
    </source>
</evidence>
<organism evidence="2 3">
    <name type="scientific">Anthostomella pinea</name>
    <dbReference type="NCBI Taxonomy" id="933095"/>
    <lineage>
        <taxon>Eukaryota</taxon>
        <taxon>Fungi</taxon>
        <taxon>Dikarya</taxon>
        <taxon>Ascomycota</taxon>
        <taxon>Pezizomycotina</taxon>
        <taxon>Sordariomycetes</taxon>
        <taxon>Xylariomycetidae</taxon>
        <taxon>Xylariales</taxon>
        <taxon>Xylariaceae</taxon>
        <taxon>Anthostomella</taxon>
    </lineage>
</organism>
<dbReference type="Gene3D" id="1.10.405.20">
    <property type="match status" value="1"/>
</dbReference>
<keyword evidence="1" id="KW-0732">Signal</keyword>
<dbReference type="EMBL" id="CAUWAG010000003">
    <property type="protein sequence ID" value="CAJ2501283.1"/>
    <property type="molecule type" value="Genomic_DNA"/>
</dbReference>
<reference evidence="2" key="1">
    <citation type="submission" date="2023-10" db="EMBL/GenBank/DDBJ databases">
        <authorList>
            <person name="Hackl T."/>
        </authorList>
    </citation>
    <scope>NUCLEOTIDE SEQUENCE</scope>
</reference>
<comment type="caution">
    <text evidence="2">The sequence shown here is derived from an EMBL/GenBank/DDBJ whole genome shotgun (WGS) entry which is preliminary data.</text>
</comment>
<feature type="signal peptide" evidence="1">
    <location>
        <begin position="1"/>
        <end position="21"/>
    </location>
</feature>
<accession>A0AAI8VAH9</accession>
<dbReference type="SUPFAM" id="SSF51905">
    <property type="entry name" value="FAD/NAD(P)-binding domain"/>
    <property type="match status" value="1"/>
</dbReference>
<dbReference type="Gene3D" id="3.30.70.1990">
    <property type="match status" value="1"/>
</dbReference>
<feature type="chain" id="PRO_5042460958" evidence="1">
    <location>
        <begin position="22"/>
        <end position="485"/>
    </location>
</feature>